<comment type="caution">
    <text evidence="2">The sequence shown here is derived from an EMBL/GenBank/DDBJ whole genome shotgun (WGS) entry which is preliminary data.</text>
</comment>
<dbReference type="RefSeq" id="WP_233370325.1">
    <property type="nucleotide sequence ID" value="NZ_JAJTWU010000002.1"/>
</dbReference>
<gene>
    <name evidence="2" type="ORF">LXT13_04010</name>
</gene>
<name>A0ABS8XLC7_9BURK</name>
<dbReference type="SUPFAM" id="SSF54427">
    <property type="entry name" value="NTF2-like"/>
    <property type="match status" value="1"/>
</dbReference>
<feature type="domain" description="SnoaL-like" evidence="1">
    <location>
        <begin position="20"/>
        <end position="112"/>
    </location>
</feature>
<evidence type="ECO:0000259" key="1">
    <source>
        <dbReference type="Pfam" id="PF12680"/>
    </source>
</evidence>
<dbReference type="Proteomes" id="UP001200741">
    <property type="component" value="Unassembled WGS sequence"/>
</dbReference>
<reference evidence="2 3" key="1">
    <citation type="submission" date="2021-12" db="EMBL/GenBank/DDBJ databases">
        <title>Genome seq of P8.</title>
        <authorList>
            <person name="Seo T."/>
        </authorList>
    </citation>
    <scope>NUCLEOTIDE SEQUENCE [LARGE SCALE GENOMIC DNA]</scope>
    <source>
        <strain evidence="2 3">P8</strain>
    </source>
</reference>
<accession>A0ABS8XLC7</accession>
<dbReference type="Pfam" id="PF12680">
    <property type="entry name" value="SnoaL_2"/>
    <property type="match status" value="1"/>
</dbReference>
<sequence>MSDASMSAKQLLLAYLTQIQNPAKAAEVFAEDGILELPTIGVRVQGPAGVEALVGGLLQKVPEFKFGEPTVFIETPDRVFAEYSVQAVVADTGKTYTQTYAGVLIAENGRIKLLREALDTAAAAQAFRKD</sequence>
<evidence type="ECO:0000313" key="2">
    <source>
        <dbReference type="EMBL" id="MCE4553609.1"/>
    </source>
</evidence>
<dbReference type="InterPro" id="IPR037401">
    <property type="entry name" value="SnoaL-like"/>
</dbReference>
<organism evidence="2 3">
    <name type="scientific">Pelomonas cellulosilytica</name>
    <dbReference type="NCBI Taxonomy" id="2906762"/>
    <lineage>
        <taxon>Bacteria</taxon>
        <taxon>Pseudomonadati</taxon>
        <taxon>Pseudomonadota</taxon>
        <taxon>Betaproteobacteria</taxon>
        <taxon>Burkholderiales</taxon>
        <taxon>Sphaerotilaceae</taxon>
        <taxon>Roseateles</taxon>
    </lineage>
</organism>
<dbReference type="Gene3D" id="3.10.450.50">
    <property type="match status" value="1"/>
</dbReference>
<dbReference type="InterPro" id="IPR032710">
    <property type="entry name" value="NTF2-like_dom_sf"/>
</dbReference>
<evidence type="ECO:0000313" key="3">
    <source>
        <dbReference type="Proteomes" id="UP001200741"/>
    </source>
</evidence>
<protein>
    <submittedName>
        <fullName evidence="2">Nuclear transport factor 2 family protein</fullName>
    </submittedName>
</protein>
<proteinExistence type="predicted"/>
<dbReference type="EMBL" id="JAJTWU010000002">
    <property type="protein sequence ID" value="MCE4553609.1"/>
    <property type="molecule type" value="Genomic_DNA"/>
</dbReference>
<keyword evidence="3" id="KW-1185">Reference proteome</keyword>